<dbReference type="CDD" id="cd01651">
    <property type="entry name" value="RT_G2_intron"/>
    <property type="match status" value="1"/>
</dbReference>
<evidence type="ECO:0000256" key="6">
    <source>
        <dbReference type="ARBA" id="ARBA00022918"/>
    </source>
</evidence>
<keyword evidence="2" id="KW-0808">Transferase</keyword>
<evidence type="ECO:0000256" key="3">
    <source>
        <dbReference type="ARBA" id="ARBA00022695"/>
    </source>
</evidence>
<dbReference type="PROSITE" id="PS50878">
    <property type="entry name" value="RT_POL"/>
    <property type="match status" value="1"/>
</dbReference>
<dbReference type="InterPro" id="IPR013597">
    <property type="entry name" value="Mat_intron_G2"/>
</dbReference>
<dbReference type="Pfam" id="PF08388">
    <property type="entry name" value="GIIM"/>
    <property type="match status" value="1"/>
</dbReference>
<dbReference type="PANTHER" id="PTHR34047:SF8">
    <property type="entry name" value="PROTEIN YKFC"/>
    <property type="match status" value="1"/>
</dbReference>
<accession>A0A1B4LIW8</accession>
<dbReference type="SUPFAM" id="SSF56672">
    <property type="entry name" value="DNA/RNA polymerases"/>
    <property type="match status" value="1"/>
</dbReference>
<dbReference type="GO" id="GO:0046872">
    <property type="term" value="F:metal ion binding"/>
    <property type="evidence" value="ECO:0007669"/>
    <property type="project" value="UniProtKB-KW"/>
</dbReference>
<keyword evidence="4" id="KW-0479">Metal-binding</keyword>
<keyword evidence="3" id="KW-0548">Nucleotidyltransferase</keyword>
<feature type="domain" description="Reverse transcriptase" evidence="11">
    <location>
        <begin position="93"/>
        <end position="318"/>
    </location>
</feature>
<feature type="compositionally biased region" description="Basic and acidic residues" evidence="10">
    <location>
        <begin position="22"/>
        <end position="33"/>
    </location>
</feature>
<dbReference type="Pfam" id="PF00078">
    <property type="entry name" value="RVT_1"/>
    <property type="match status" value="1"/>
</dbReference>
<evidence type="ECO:0000256" key="10">
    <source>
        <dbReference type="SAM" id="MobiDB-lite"/>
    </source>
</evidence>
<name>A0A1B4LIW8_9BURK</name>
<evidence type="ECO:0000256" key="1">
    <source>
        <dbReference type="ARBA" id="ARBA00012493"/>
    </source>
</evidence>
<evidence type="ECO:0000256" key="4">
    <source>
        <dbReference type="ARBA" id="ARBA00022723"/>
    </source>
</evidence>
<dbReference type="InterPro" id="IPR000477">
    <property type="entry name" value="RT_dom"/>
</dbReference>
<evidence type="ECO:0000313" key="12">
    <source>
        <dbReference type="EMBL" id="AOJ77117.1"/>
    </source>
</evidence>
<comment type="similarity">
    <text evidence="8">Belongs to the bacterial reverse transcriptase family.</text>
</comment>
<dbReference type="PRINTS" id="PR00866">
    <property type="entry name" value="RNADNAPOLMS"/>
</dbReference>
<keyword evidence="7" id="KW-0051">Antiviral defense</keyword>
<reference evidence="12 13" key="1">
    <citation type="submission" date="2015-12" db="EMBL/GenBank/DDBJ databases">
        <title>Diversity of Burkholderia near neighbor genomes.</title>
        <authorList>
            <person name="Sahl J."/>
            <person name="Wagner D."/>
            <person name="Keim P."/>
        </authorList>
    </citation>
    <scope>NUCLEOTIDE SEQUENCE [LARGE SCALE GENOMIC DNA]</scope>
    <source>
        <strain evidence="12 13">MSMB0783</strain>
    </source>
</reference>
<dbReference type="EC" id="2.7.7.49" evidence="1"/>
<dbReference type="PANTHER" id="PTHR34047">
    <property type="entry name" value="NUCLEAR INTRON MATURASE 1, MITOCHONDRIAL-RELATED"/>
    <property type="match status" value="1"/>
</dbReference>
<evidence type="ECO:0000313" key="13">
    <source>
        <dbReference type="Proteomes" id="UP000243680"/>
    </source>
</evidence>
<dbReference type="NCBIfam" id="TIGR04416">
    <property type="entry name" value="group_II_RT_mat"/>
    <property type="match status" value="1"/>
</dbReference>
<dbReference type="InterPro" id="IPR030931">
    <property type="entry name" value="Group_II_RT_mat"/>
</dbReference>
<sequence length="456" mass="51968">MSFGRAGHQKATQVARNAGWRGEAEPEARRDEARTARYETGGLGRDSLLSQALARANLVMAWKRVKANRGGAGVDGKSIAETAEHLKTHWPGIREALLDGSYRPWPVRRVQIPKPDGGMRELGIPTVADRLIQQALLQVLQPIIDPTFSEHSYGFRPGRRARDAVLMAQRHVQDGYRMVVDVDLEKFFDRVNHDILMERLSRRIDDKAVLRLIRLYLVAGIMDGGVVSERYEGTPQGGPLSPLLANVLLDEVDRELERRGHKFVRYADDCNVYVRSGRSGERVLEGLCKLYDRLHLKVNEAKTAVAPATGRKFLGYRLWRGAGGRIKCAVARKALETFKQRIRELTRRSGGRNLPEVAERLRAYMPGWKAYFQLAQTPKVFRELDKWIRHRLRAMQLKHWRRGTTMYRELLALGASEADARKVAANSRSWWHNSRLLLNRAMPVAYFDRLGVPRLS</sequence>
<evidence type="ECO:0000256" key="5">
    <source>
        <dbReference type="ARBA" id="ARBA00022842"/>
    </source>
</evidence>
<dbReference type="InterPro" id="IPR000123">
    <property type="entry name" value="Reverse_transcriptase_msDNA"/>
</dbReference>
<dbReference type="InterPro" id="IPR051083">
    <property type="entry name" value="GrpII_Intron_Splice-Mob/Def"/>
</dbReference>
<dbReference type="InterPro" id="IPR043502">
    <property type="entry name" value="DNA/RNA_pol_sf"/>
</dbReference>
<feature type="region of interest" description="Disordered" evidence="10">
    <location>
        <begin position="1"/>
        <end position="33"/>
    </location>
</feature>
<evidence type="ECO:0000256" key="8">
    <source>
        <dbReference type="ARBA" id="ARBA00034120"/>
    </source>
</evidence>
<comment type="catalytic activity">
    <reaction evidence="9">
        <text>DNA(n) + a 2'-deoxyribonucleoside 5'-triphosphate = DNA(n+1) + diphosphate</text>
        <dbReference type="Rhea" id="RHEA:22508"/>
        <dbReference type="Rhea" id="RHEA-COMP:17339"/>
        <dbReference type="Rhea" id="RHEA-COMP:17340"/>
        <dbReference type="ChEBI" id="CHEBI:33019"/>
        <dbReference type="ChEBI" id="CHEBI:61560"/>
        <dbReference type="ChEBI" id="CHEBI:173112"/>
        <dbReference type="EC" id="2.7.7.49"/>
    </reaction>
</comment>
<dbReference type="RefSeq" id="WP_059623392.1">
    <property type="nucleotide sequence ID" value="NZ_CP013421.1"/>
</dbReference>
<evidence type="ECO:0000256" key="7">
    <source>
        <dbReference type="ARBA" id="ARBA00023118"/>
    </source>
</evidence>
<protein>
    <recommendedName>
        <fullName evidence="1">RNA-directed DNA polymerase</fullName>
        <ecNumber evidence="1">2.7.7.49</ecNumber>
    </recommendedName>
</protein>
<organism evidence="12 13">
    <name type="scientific">Burkholderia ubonensis</name>
    <dbReference type="NCBI Taxonomy" id="101571"/>
    <lineage>
        <taxon>Bacteria</taxon>
        <taxon>Pseudomonadati</taxon>
        <taxon>Pseudomonadota</taxon>
        <taxon>Betaproteobacteria</taxon>
        <taxon>Burkholderiales</taxon>
        <taxon>Burkholderiaceae</taxon>
        <taxon>Burkholderia</taxon>
        <taxon>Burkholderia cepacia complex</taxon>
    </lineage>
</organism>
<evidence type="ECO:0000256" key="9">
    <source>
        <dbReference type="ARBA" id="ARBA00048173"/>
    </source>
</evidence>
<evidence type="ECO:0000256" key="2">
    <source>
        <dbReference type="ARBA" id="ARBA00022679"/>
    </source>
</evidence>
<gene>
    <name evidence="12" type="ORF">WJ35_19045</name>
</gene>
<dbReference type="AlphaFoldDB" id="A0A1B4LIW8"/>
<keyword evidence="5" id="KW-0460">Magnesium</keyword>
<dbReference type="GO" id="GO:0003964">
    <property type="term" value="F:RNA-directed DNA polymerase activity"/>
    <property type="evidence" value="ECO:0007669"/>
    <property type="project" value="UniProtKB-KW"/>
</dbReference>
<dbReference type="GO" id="GO:0003723">
    <property type="term" value="F:RNA binding"/>
    <property type="evidence" value="ECO:0007669"/>
    <property type="project" value="InterPro"/>
</dbReference>
<dbReference type="Proteomes" id="UP000243680">
    <property type="component" value="Chromosome 3"/>
</dbReference>
<evidence type="ECO:0000259" key="11">
    <source>
        <dbReference type="PROSITE" id="PS50878"/>
    </source>
</evidence>
<dbReference type="EMBL" id="CP013421">
    <property type="protein sequence ID" value="AOJ77117.1"/>
    <property type="molecule type" value="Genomic_DNA"/>
</dbReference>
<proteinExistence type="inferred from homology"/>
<keyword evidence="6 12" id="KW-0695">RNA-directed DNA polymerase</keyword>
<dbReference type="GO" id="GO:0051607">
    <property type="term" value="P:defense response to virus"/>
    <property type="evidence" value="ECO:0007669"/>
    <property type="project" value="UniProtKB-KW"/>
</dbReference>